<dbReference type="AlphaFoldDB" id="A0A1U7JF68"/>
<dbReference type="Pfam" id="PF13391">
    <property type="entry name" value="HNH_2"/>
    <property type="match status" value="1"/>
</dbReference>
<proteinExistence type="predicted"/>
<evidence type="ECO:0000313" key="4">
    <source>
        <dbReference type="Proteomes" id="UP000185783"/>
    </source>
</evidence>
<dbReference type="STRING" id="197461.A3843_14340"/>
<dbReference type="InterPro" id="IPR003615">
    <property type="entry name" value="HNH_nuc"/>
</dbReference>
<evidence type="ECO:0000313" key="3">
    <source>
        <dbReference type="EMBL" id="OKL43291.1"/>
    </source>
</evidence>
<comment type="caution">
    <text evidence="3">The sequence shown here is derived from an EMBL/GenBank/DDBJ whole genome shotgun (WGS) entry which is preliminary data.</text>
</comment>
<feature type="domain" description="HNH nuclease" evidence="1">
    <location>
        <begin position="199"/>
        <end position="248"/>
    </location>
</feature>
<dbReference type="Proteomes" id="UP000185783">
    <property type="component" value="Unassembled WGS sequence"/>
</dbReference>
<evidence type="ECO:0000259" key="1">
    <source>
        <dbReference type="Pfam" id="PF13391"/>
    </source>
</evidence>
<protein>
    <submittedName>
        <fullName evidence="3">Uncharacterized protein</fullName>
    </submittedName>
</protein>
<dbReference type="Pfam" id="PF20296">
    <property type="entry name" value="MTaX1"/>
    <property type="match status" value="1"/>
</dbReference>
<feature type="domain" description="Methylase-associated X1" evidence="2">
    <location>
        <begin position="17"/>
        <end position="129"/>
    </location>
</feature>
<dbReference type="EMBL" id="LVVZ01000021">
    <property type="protein sequence ID" value="OKL43291.1"/>
    <property type="molecule type" value="Genomic_DNA"/>
</dbReference>
<accession>A0A1U7JF68</accession>
<dbReference type="InterPro" id="IPR046894">
    <property type="entry name" value="MTaX1"/>
</dbReference>
<gene>
    <name evidence="3" type="ORF">A3843_14340</name>
</gene>
<name>A0A1U7JF68_9HYPH</name>
<sequence>MEHPAVYQLVNYVNSFRLRVYIWNLTFGGRIQLPDEWRIQVTGLPVVRGGQQFVPDIGGKTVILGWCEELEVFAAYDIRKHLGILGGSPSIQIRQPALEKARINGLASHFKGEEEVAFAIKPSYMAAYLENMEDLHACGSSEEALRILDEICKDPNKVNEKDIQDHVPELRRWAVVSTKKALRDANFKDRVLTAYSQTCAMCGVQLRLIDAAHLLPAAHPESTDETSNGIALCALHHRAFDSALVTFDVDYRIHRNLSKERELANSGLDVGLAGFSEKLLPQINLPQNLKDRPSSKYLEKVNAMRGWAV</sequence>
<reference evidence="3 4" key="1">
    <citation type="submission" date="2016-03" db="EMBL/GenBank/DDBJ databases">
        <title>Genome sequence of Nesiotobacter sp. nov., a moderately halophilic alphaproteobacterium isolated from the Yellow Sea, China.</title>
        <authorList>
            <person name="Zhang G."/>
            <person name="Zhang R."/>
        </authorList>
    </citation>
    <scope>NUCLEOTIDE SEQUENCE [LARGE SCALE GENOMIC DNA]</scope>
    <source>
        <strain evidence="3 4">WB1-6</strain>
    </source>
</reference>
<evidence type="ECO:0000259" key="2">
    <source>
        <dbReference type="Pfam" id="PF20296"/>
    </source>
</evidence>
<organism evidence="3 4">
    <name type="scientific">Pseudovibrio exalbescens</name>
    <dbReference type="NCBI Taxonomy" id="197461"/>
    <lineage>
        <taxon>Bacteria</taxon>
        <taxon>Pseudomonadati</taxon>
        <taxon>Pseudomonadota</taxon>
        <taxon>Alphaproteobacteria</taxon>
        <taxon>Hyphomicrobiales</taxon>
        <taxon>Stappiaceae</taxon>
        <taxon>Pseudovibrio</taxon>
    </lineage>
</organism>
<keyword evidence="4" id="KW-1185">Reference proteome</keyword>